<keyword evidence="5" id="KW-0460">Magnesium</keyword>
<accession>A0ABV1VKU9</accession>
<dbReference type="PROSITE" id="PS00444">
    <property type="entry name" value="POLYPRENYL_SYNTHASE_2"/>
    <property type="match status" value="1"/>
</dbReference>
<dbReference type="RefSeq" id="WP_350721318.1">
    <property type="nucleotide sequence ID" value="NZ_JBEPCO010000025.1"/>
</dbReference>
<reference evidence="7 8" key="1">
    <citation type="submission" date="2024-06" db="EMBL/GenBank/DDBJ databases">
        <title>The Natural Products Discovery Center: Release of the First 8490 Sequenced Strains for Exploring Actinobacteria Biosynthetic Diversity.</title>
        <authorList>
            <person name="Kalkreuter E."/>
            <person name="Kautsar S.A."/>
            <person name="Yang D."/>
            <person name="Bader C.D."/>
            <person name="Teijaro C.N."/>
            <person name="Fluegel L."/>
            <person name="Davis C.M."/>
            <person name="Simpson J.R."/>
            <person name="Lauterbach L."/>
            <person name="Steele A.D."/>
            <person name="Gui C."/>
            <person name="Meng S."/>
            <person name="Li G."/>
            <person name="Viehrig K."/>
            <person name="Ye F."/>
            <person name="Su P."/>
            <person name="Kiefer A.F."/>
            <person name="Nichols A."/>
            <person name="Cepeda A.J."/>
            <person name="Yan W."/>
            <person name="Fan B."/>
            <person name="Jiang Y."/>
            <person name="Adhikari A."/>
            <person name="Zheng C.-J."/>
            <person name="Schuster L."/>
            <person name="Cowan T.M."/>
            <person name="Smanski M.J."/>
            <person name="Chevrette M.G."/>
            <person name="De Carvalho L.P.S."/>
            <person name="Shen B."/>
        </authorList>
    </citation>
    <scope>NUCLEOTIDE SEQUENCE [LARGE SCALE GENOMIC DNA]</scope>
    <source>
        <strain evidence="7 8">NPDC000632</strain>
    </source>
</reference>
<dbReference type="PROSITE" id="PS00723">
    <property type="entry name" value="POLYPRENYL_SYNTHASE_1"/>
    <property type="match status" value="1"/>
</dbReference>
<dbReference type="Pfam" id="PF00348">
    <property type="entry name" value="polyprenyl_synt"/>
    <property type="match status" value="1"/>
</dbReference>
<dbReference type="InterPro" id="IPR008949">
    <property type="entry name" value="Isoprenoid_synthase_dom_sf"/>
</dbReference>
<dbReference type="PANTHER" id="PTHR12001:SF85">
    <property type="entry name" value="SHORT CHAIN ISOPRENYL DIPHOSPHATE SYNTHASE"/>
    <property type="match status" value="1"/>
</dbReference>
<dbReference type="SFLD" id="SFLDS00005">
    <property type="entry name" value="Isoprenoid_Synthase_Type_I"/>
    <property type="match status" value="1"/>
</dbReference>
<organism evidence="7 8">
    <name type="scientific">Streptomyces flaveolus</name>
    <dbReference type="NCBI Taxonomy" id="67297"/>
    <lineage>
        <taxon>Bacteria</taxon>
        <taxon>Bacillati</taxon>
        <taxon>Actinomycetota</taxon>
        <taxon>Actinomycetes</taxon>
        <taxon>Kitasatosporales</taxon>
        <taxon>Streptomycetaceae</taxon>
        <taxon>Streptomyces</taxon>
    </lineage>
</organism>
<comment type="caution">
    <text evidence="7">The sequence shown here is derived from an EMBL/GenBank/DDBJ whole genome shotgun (WGS) entry which is preliminary data.</text>
</comment>
<comment type="similarity">
    <text evidence="2 6">Belongs to the FPP/GGPP synthase family.</text>
</comment>
<dbReference type="Proteomes" id="UP001490330">
    <property type="component" value="Unassembled WGS sequence"/>
</dbReference>
<dbReference type="CDD" id="cd00685">
    <property type="entry name" value="Trans_IPPS_HT"/>
    <property type="match status" value="1"/>
</dbReference>
<dbReference type="Gene3D" id="1.10.600.10">
    <property type="entry name" value="Farnesyl Diphosphate Synthase"/>
    <property type="match status" value="1"/>
</dbReference>
<dbReference type="SUPFAM" id="SSF48576">
    <property type="entry name" value="Terpenoid synthases"/>
    <property type="match status" value="1"/>
</dbReference>
<dbReference type="InterPro" id="IPR033749">
    <property type="entry name" value="Polyprenyl_synt_CS"/>
</dbReference>
<comment type="cofactor">
    <cofactor evidence="1">
        <name>Mg(2+)</name>
        <dbReference type="ChEBI" id="CHEBI:18420"/>
    </cofactor>
</comment>
<evidence type="ECO:0000256" key="6">
    <source>
        <dbReference type="RuleBase" id="RU004466"/>
    </source>
</evidence>
<evidence type="ECO:0000256" key="5">
    <source>
        <dbReference type="ARBA" id="ARBA00022842"/>
    </source>
</evidence>
<keyword evidence="4" id="KW-0479">Metal-binding</keyword>
<dbReference type="PANTHER" id="PTHR12001">
    <property type="entry name" value="GERANYLGERANYL PYROPHOSPHATE SYNTHASE"/>
    <property type="match status" value="1"/>
</dbReference>
<evidence type="ECO:0000256" key="4">
    <source>
        <dbReference type="ARBA" id="ARBA00022723"/>
    </source>
</evidence>
<protein>
    <submittedName>
        <fullName evidence="7">Polyprenyl synthetase family protein</fullName>
    </submittedName>
</protein>
<evidence type="ECO:0000313" key="8">
    <source>
        <dbReference type="Proteomes" id="UP001490330"/>
    </source>
</evidence>
<evidence type="ECO:0000313" key="7">
    <source>
        <dbReference type="EMBL" id="MER6907140.1"/>
    </source>
</evidence>
<sequence length="362" mass="38199">MTVSHVEAVTDAFAVDAALGDFFAERRTEAEALGRDVLAAVAELESYVLSGGKRVRPVFAWLGWIGAGGDPDGPAAAAVVRACAGLELLHAAALIHDDIIDGSRTRRGRPAAHVAFAGHHRTRRFSGDPEAFGTGTALLVGDLAQTWADAAVRASGLPVDAQTRIGPVWSAVRSEVLYGQLLDLVNQASCAEDVGSALRVNQYKTASYTVERPLQFGAAIADADEELVAAYRAFGVDIGIAFQLRDDLLGVFGDPEVTGKPASDDLREAKRTVLLATALGLADERDPDAASFLRSAIGTDLCDDELAAVRRVLVDVGAVAHVERQISLRADRAVAVLEASEATEPAKARLTEMAVKATQRSH</sequence>
<dbReference type="EMBL" id="JBEPCV010000028">
    <property type="protein sequence ID" value="MER6907140.1"/>
    <property type="molecule type" value="Genomic_DNA"/>
</dbReference>
<dbReference type="InterPro" id="IPR000092">
    <property type="entry name" value="Polyprenyl_synt"/>
</dbReference>
<keyword evidence="8" id="KW-1185">Reference proteome</keyword>
<evidence type="ECO:0000256" key="3">
    <source>
        <dbReference type="ARBA" id="ARBA00022679"/>
    </source>
</evidence>
<gene>
    <name evidence="7" type="ORF">ABT322_26065</name>
</gene>
<evidence type="ECO:0000256" key="1">
    <source>
        <dbReference type="ARBA" id="ARBA00001946"/>
    </source>
</evidence>
<keyword evidence="3 6" id="KW-0808">Transferase</keyword>
<name>A0ABV1VKU9_9ACTN</name>
<evidence type="ECO:0000256" key="2">
    <source>
        <dbReference type="ARBA" id="ARBA00006706"/>
    </source>
</evidence>
<proteinExistence type="inferred from homology"/>